<evidence type="ECO:0000256" key="4">
    <source>
        <dbReference type="ARBA" id="ARBA00022946"/>
    </source>
</evidence>
<evidence type="ECO:0000256" key="1">
    <source>
        <dbReference type="ARBA" id="ARBA00004173"/>
    </source>
</evidence>
<dbReference type="InParanoid" id="E4UQV3"/>
<evidence type="ECO:0000256" key="6">
    <source>
        <dbReference type="ARBA" id="ARBA00031849"/>
    </source>
</evidence>
<proteinExistence type="inferred from homology"/>
<dbReference type="HOGENOM" id="CLU_019189_2_1_1"/>
<gene>
    <name evidence="8" type="ORF">MGYG_02292</name>
</gene>
<dbReference type="SUPFAM" id="SSF56112">
    <property type="entry name" value="Protein kinase-like (PK-like)"/>
    <property type="match status" value="1"/>
</dbReference>
<dbReference type="STRING" id="535722.E4UQV3"/>
<evidence type="ECO:0000256" key="2">
    <source>
        <dbReference type="ARBA" id="ARBA00005543"/>
    </source>
</evidence>
<dbReference type="Pfam" id="PF01636">
    <property type="entry name" value="APH"/>
    <property type="match status" value="1"/>
</dbReference>
<feature type="domain" description="Aminoglycoside phosphotransferase" evidence="7">
    <location>
        <begin position="17"/>
        <end position="54"/>
    </location>
</feature>
<dbReference type="Proteomes" id="UP000002669">
    <property type="component" value="Unassembled WGS sequence"/>
</dbReference>
<dbReference type="AlphaFoldDB" id="E4UQV3"/>
<dbReference type="EMBL" id="DS989823">
    <property type="protein sequence ID" value="EFQ99279.1"/>
    <property type="molecule type" value="Genomic_DNA"/>
</dbReference>
<dbReference type="eggNOG" id="ENOG502SHU0">
    <property type="taxonomic scope" value="Eukaryota"/>
</dbReference>
<reference evidence="9" key="1">
    <citation type="journal article" date="2012" name="MBio">
        <title>Comparative genome analysis of Trichophyton rubrum and related dermatophytes reveals candidate genes involved in infection.</title>
        <authorList>
            <person name="Martinez D.A."/>
            <person name="Oliver B.G."/>
            <person name="Graeser Y."/>
            <person name="Goldberg J.M."/>
            <person name="Li W."/>
            <person name="Martinez-Rossi N.M."/>
            <person name="Monod M."/>
            <person name="Shelest E."/>
            <person name="Barton R.C."/>
            <person name="Birch E."/>
            <person name="Brakhage A.A."/>
            <person name="Chen Z."/>
            <person name="Gurr S.J."/>
            <person name="Heiman D."/>
            <person name="Heitman J."/>
            <person name="Kosti I."/>
            <person name="Rossi A."/>
            <person name="Saif S."/>
            <person name="Samalova M."/>
            <person name="Saunders C.W."/>
            <person name="Shea T."/>
            <person name="Summerbell R.C."/>
            <person name="Xu J."/>
            <person name="Young S."/>
            <person name="Zeng Q."/>
            <person name="Birren B.W."/>
            <person name="Cuomo C.A."/>
            <person name="White T.C."/>
        </authorList>
    </citation>
    <scope>NUCLEOTIDE SEQUENCE [LARGE SCALE GENOMIC DNA]</scope>
    <source>
        <strain evidence="9">ATCC MYA-4604 / CBS 118893</strain>
    </source>
</reference>
<dbReference type="OrthoDB" id="2831558at2759"/>
<dbReference type="GO" id="GO:0005739">
    <property type="term" value="C:mitochondrion"/>
    <property type="evidence" value="ECO:0007669"/>
    <property type="project" value="UniProtKB-SubCell"/>
</dbReference>
<dbReference type="RefSeq" id="XP_003174762.1">
    <property type="nucleotide sequence ID" value="XM_003174714.1"/>
</dbReference>
<organism evidence="9">
    <name type="scientific">Arthroderma gypseum (strain ATCC MYA-4604 / CBS 118893)</name>
    <name type="common">Microsporum gypseum</name>
    <dbReference type="NCBI Taxonomy" id="535722"/>
    <lineage>
        <taxon>Eukaryota</taxon>
        <taxon>Fungi</taxon>
        <taxon>Dikarya</taxon>
        <taxon>Ascomycota</taxon>
        <taxon>Pezizomycotina</taxon>
        <taxon>Eurotiomycetes</taxon>
        <taxon>Eurotiomycetidae</taxon>
        <taxon>Onygenales</taxon>
        <taxon>Arthrodermataceae</taxon>
        <taxon>Nannizzia</taxon>
    </lineage>
</organism>
<evidence type="ECO:0000256" key="5">
    <source>
        <dbReference type="ARBA" id="ARBA00023128"/>
    </source>
</evidence>
<evidence type="ECO:0000256" key="3">
    <source>
        <dbReference type="ARBA" id="ARBA00016197"/>
    </source>
</evidence>
<dbReference type="VEuPathDB" id="FungiDB:MGYG_02292"/>
<dbReference type="OMA" id="ICAFEYR"/>
<dbReference type="PANTHER" id="PTHR36091">
    <property type="entry name" value="ALTERED INHERITANCE OF MITOCHONDRIA PROTEIN 9, MITOCHONDRIAL"/>
    <property type="match status" value="1"/>
</dbReference>
<accession>E4UQV3</accession>
<dbReference type="GeneID" id="10030063"/>
<comment type="similarity">
    <text evidence="2">Belongs to the AIM9 family.</text>
</comment>
<comment type="subcellular location">
    <subcellularLocation>
        <location evidence="1">Mitochondrion</location>
    </subcellularLocation>
</comment>
<keyword evidence="8" id="KW-0808">Transferase</keyword>
<sequence length="253" mass="29561">MDIVEHPLPDDKSIRASHLWHNDLHAENIFVNPENPSEICGIIDWQTTELAPLYDHTIEPYFLEYQGPRMAGDLLQRPDLKEIQKLFDHDNDLTAMEKKRKADNLFWKMALVSLWRHTLHMGIEPLFRALEFRETVRFTLLIFARNLFLDGEAAYLAILADQYRKGWEDVPGIRDNMKKGFPDCEGATNGINIMGDVKEAVGSHFFRVDGTVDHEEYDEVKELIRLTKEDFMSKYPENEGQRKEWEAAWPLDD</sequence>
<dbReference type="InterPro" id="IPR002575">
    <property type="entry name" value="Aminoglycoside_PTrfase"/>
</dbReference>
<dbReference type="PANTHER" id="PTHR36091:SF1">
    <property type="entry name" value="ALTERED INHERITANCE OF MITOCHONDRIA PROTEIN 9, MITOCHONDRIAL"/>
    <property type="match status" value="1"/>
</dbReference>
<dbReference type="GO" id="GO:0016740">
    <property type="term" value="F:transferase activity"/>
    <property type="evidence" value="ECO:0007669"/>
    <property type="project" value="UniProtKB-KW"/>
</dbReference>
<name>E4UQV3_ARTGP</name>
<evidence type="ECO:0000259" key="7">
    <source>
        <dbReference type="Pfam" id="PF01636"/>
    </source>
</evidence>
<dbReference type="Gene3D" id="3.90.1200.10">
    <property type="match status" value="1"/>
</dbReference>
<protein>
    <recommendedName>
        <fullName evidence="3">Altered inheritance of mitochondria protein 9, mitochondrial</fullName>
    </recommendedName>
    <alternativeName>
        <fullName evidence="6">Found in mitochondrial proteome protein 29</fullName>
    </alternativeName>
</protein>
<keyword evidence="9" id="KW-1185">Reference proteome</keyword>
<dbReference type="InterPro" id="IPR011009">
    <property type="entry name" value="Kinase-like_dom_sf"/>
</dbReference>
<keyword evidence="5" id="KW-0496">Mitochondrion</keyword>
<evidence type="ECO:0000313" key="9">
    <source>
        <dbReference type="Proteomes" id="UP000002669"/>
    </source>
</evidence>
<dbReference type="InterPro" id="IPR051035">
    <property type="entry name" value="Mito_inheritance_9"/>
</dbReference>
<evidence type="ECO:0000313" key="8">
    <source>
        <dbReference type="EMBL" id="EFQ99279.1"/>
    </source>
</evidence>
<keyword evidence="4" id="KW-0809">Transit peptide</keyword>